<accession>K0RJ24</accession>
<keyword evidence="2" id="KW-1185">Reference proteome</keyword>
<dbReference type="AlphaFoldDB" id="K0RJ24"/>
<name>K0RJ24_THAOC</name>
<reference evidence="1 2" key="1">
    <citation type="journal article" date="2012" name="Genome Biol.">
        <title>Genome and low-iron response of an oceanic diatom adapted to chronic iron limitation.</title>
        <authorList>
            <person name="Lommer M."/>
            <person name="Specht M."/>
            <person name="Roy A.S."/>
            <person name="Kraemer L."/>
            <person name="Andreson R."/>
            <person name="Gutowska M.A."/>
            <person name="Wolf J."/>
            <person name="Bergner S.V."/>
            <person name="Schilhabel M.B."/>
            <person name="Klostermeier U.C."/>
            <person name="Beiko R.G."/>
            <person name="Rosenstiel P."/>
            <person name="Hippler M."/>
            <person name="Laroche J."/>
        </authorList>
    </citation>
    <scope>NUCLEOTIDE SEQUENCE [LARGE SCALE GENOMIC DNA]</scope>
    <source>
        <strain evidence="1 2">CCMP1005</strain>
    </source>
</reference>
<evidence type="ECO:0000313" key="2">
    <source>
        <dbReference type="Proteomes" id="UP000266841"/>
    </source>
</evidence>
<proteinExistence type="predicted"/>
<dbReference type="Proteomes" id="UP000266841">
    <property type="component" value="Unassembled WGS sequence"/>
</dbReference>
<dbReference type="Gene3D" id="1.25.40.10">
    <property type="entry name" value="Tetratricopeptide repeat domain"/>
    <property type="match status" value="1"/>
</dbReference>
<organism evidence="1 2">
    <name type="scientific">Thalassiosira oceanica</name>
    <name type="common">Marine diatom</name>
    <dbReference type="NCBI Taxonomy" id="159749"/>
    <lineage>
        <taxon>Eukaryota</taxon>
        <taxon>Sar</taxon>
        <taxon>Stramenopiles</taxon>
        <taxon>Ochrophyta</taxon>
        <taxon>Bacillariophyta</taxon>
        <taxon>Coscinodiscophyceae</taxon>
        <taxon>Thalassiosirophycidae</taxon>
        <taxon>Thalassiosirales</taxon>
        <taxon>Thalassiosiraceae</taxon>
        <taxon>Thalassiosira</taxon>
    </lineage>
</organism>
<evidence type="ECO:0000313" key="1">
    <source>
        <dbReference type="EMBL" id="EJK48941.1"/>
    </source>
</evidence>
<dbReference type="SMART" id="SM00671">
    <property type="entry name" value="SEL1"/>
    <property type="match status" value="2"/>
</dbReference>
<dbReference type="EMBL" id="AGNL01045257">
    <property type="protein sequence ID" value="EJK48941.1"/>
    <property type="molecule type" value="Genomic_DNA"/>
</dbReference>
<protein>
    <submittedName>
        <fullName evidence="1">Uncharacterized protein</fullName>
    </submittedName>
</protein>
<dbReference type="SUPFAM" id="SSF81901">
    <property type="entry name" value="HCP-like"/>
    <property type="match status" value="1"/>
</dbReference>
<sequence length="248" mass="27169">MPLGTGRSTTQYKVAAKSPVECRRGGAKGGVAKSLMVHLVRRSASALYCRVGTGFCQARVALYERGKSKGPFQRYCQDCGRNVTSSFSRRSAIRGAASLMVQHLASVGWQGLSGICERQSNCTPKLQSLVRLAHFSLGDAYFNGDGVQEDVTKATAFFTKATKAAMQGHVESRYNLGSIEEQKGNYGRAVRHWQISAKMGSEKSVQNIIRVFMGGCATKEQSEAMNGYQDKVEEMKSHDRDEAKRLGH</sequence>
<dbReference type="InterPro" id="IPR011990">
    <property type="entry name" value="TPR-like_helical_dom_sf"/>
</dbReference>
<comment type="caution">
    <text evidence="1">The sequence shown here is derived from an EMBL/GenBank/DDBJ whole genome shotgun (WGS) entry which is preliminary data.</text>
</comment>
<dbReference type="Pfam" id="PF08238">
    <property type="entry name" value="Sel1"/>
    <property type="match status" value="2"/>
</dbReference>
<gene>
    <name evidence="1" type="ORF">THAOC_32224</name>
</gene>
<dbReference type="InterPro" id="IPR006597">
    <property type="entry name" value="Sel1-like"/>
</dbReference>